<dbReference type="EMBL" id="JABXOR010001618">
    <property type="protein sequence ID" value="NVP03464.1"/>
    <property type="molecule type" value="Genomic_DNA"/>
</dbReference>
<evidence type="ECO:0000313" key="3">
    <source>
        <dbReference type="EMBL" id="NVP03464.1"/>
    </source>
</evidence>
<organism evidence="3 4">
    <name type="scientific">Photobacterium damselae subsp. damselae</name>
    <name type="common">Listonella damsela</name>
    <dbReference type="NCBI Taxonomy" id="85581"/>
    <lineage>
        <taxon>Bacteria</taxon>
        <taxon>Pseudomonadati</taxon>
        <taxon>Pseudomonadota</taxon>
        <taxon>Gammaproteobacteria</taxon>
        <taxon>Vibrionales</taxon>
        <taxon>Vibrionaceae</taxon>
        <taxon>Photobacterium</taxon>
    </lineage>
</organism>
<evidence type="ECO:0000313" key="4">
    <source>
        <dbReference type="Proteomes" id="UP000533429"/>
    </source>
</evidence>
<evidence type="ECO:0000259" key="2">
    <source>
        <dbReference type="Pfam" id="PF20009"/>
    </source>
</evidence>
<feature type="non-terminal residue" evidence="3">
    <location>
        <position position="453"/>
    </location>
</feature>
<dbReference type="Proteomes" id="UP000533429">
    <property type="component" value="Unassembled WGS sequence"/>
</dbReference>
<sequence>SKRFELEILAPNQQITYPIGIEIEMRLRNLNTGDGDALFWITDHTNMNGILIGDNAVYLGVDALWNGTNSTVASYSQSPVTIMGDAAGYMTTSYKRYRLKMFVQSDNSVTMQAITMNDDGSIIETSPVIAGDQTFDPNNGIYFAHTGHNNDPAAQRHIFGEINVVATNGLACDYGDAPDANVGTTLGDYKTRAASNGPSHTIDGTIYLGSTGPDSESDAFGDGADTSFDGSGDDSKGAVPDDEDAITGTLSLSGSDLSFNVACNDFSSGSGDLGATVHAWVDANSNGDFEVSEYTSSSCNDTSAATNGTASLSWTGLQRAAGDSYIRLRITNHTLTDADNLGSDDRAYDSVSNGEVEDHPITINPFISGFVFNDDGSGGGTITNGIRDGTETGLGVAVPIIAYNTATTACYVTTSDPTTGAYLIDLPSVGTYKVYEAANETDLISPTCPPTAG</sequence>
<feature type="region of interest" description="Disordered" evidence="1">
    <location>
        <begin position="209"/>
        <end position="243"/>
    </location>
</feature>
<proteinExistence type="predicted"/>
<feature type="domain" description="GEVED" evidence="2">
    <location>
        <begin position="277"/>
        <end position="362"/>
    </location>
</feature>
<gene>
    <name evidence="3" type="ORF">HWA77_24985</name>
</gene>
<accession>A0A850R0F0</accession>
<name>A0A850R0F0_PHODD</name>
<dbReference type="InterPro" id="IPR045474">
    <property type="entry name" value="GEVED"/>
</dbReference>
<feature type="non-terminal residue" evidence="3">
    <location>
        <position position="1"/>
    </location>
</feature>
<dbReference type="AlphaFoldDB" id="A0A850R0F0"/>
<protein>
    <recommendedName>
        <fullName evidence="2">GEVED domain-containing protein</fullName>
    </recommendedName>
</protein>
<evidence type="ECO:0000256" key="1">
    <source>
        <dbReference type="SAM" id="MobiDB-lite"/>
    </source>
</evidence>
<comment type="caution">
    <text evidence="3">The sequence shown here is derived from an EMBL/GenBank/DDBJ whole genome shotgun (WGS) entry which is preliminary data.</text>
</comment>
<reference evidence="3 4" key="1">
    <citation type="submission" date="2020-06" db="EMBL/GenBank/DDBJ databases">
        <title>Photobacterium damselae subsp. damselae comparative genomics.</title>
        <authorList>
            <person name="Osorio C.R."/>
        </authorList>
    </citation>
    <scope>NUCLEOTIDE SEQUENCE [LARGE SCALE GENOMIC DNA]</scope>
    <source>
        <strain evidence="3 4">TW250/03</strain>
    </source>
</reference>
<dbReference type="Pfam" id="PF20009">
    <property type="entry name" value="GEVED"/>
    <property type="match status" value="1"/>
</dbReference>